<accession>G0WEI3</accession>
<dbReference type="GO" id="GO:1990904">
    <property type="term" value="C:ribonucleoprotein complex"/>
    <property type="evidence" value="ECO:0007669"/>
    <property type="project" value="TreeGrafter"/>
</dbReference>
<dbReference type="GO" id="GO:0035617">
    <property type="term" value="P:stress granule disassembly"/>
    <property type="evidence" value="ECO:0007669"/>
    <property type="project" value="EnsemblFungi"/>
</dbReference>
<dbReference type="GO" id="GO:0000932">
    <property type="term" value="C:P-body"/>
    <property type="evidence" value="ECO:0007669"/>
    <property type="project" value="EnsemblFungi"/>
</dbReference>
<dbReference type="GO" id="GO:0010494">
    <property type="term" value="C:cytoplasmic stress granule"/>
    <property type="evidence" value="ECO:0007669"/>
    <property type="project" value="EnsemblFungi"/>
</dbReference>
<evidence type="ECO:0000256" key="3">
    <source>
        <dbReference type="SAM" id="MobiDB-lite"/>
    </source>
</evidence>
<organism evidence="5 6">
    <name type="scientific">Naumovozyma dairenensis (strain ATCC 10597 / BCRC 20456 / CBS 421 / NBRC 0211 / NRRL Y-12639)</name>
    <name type="common">Saccharomyces dairenensis</name>
    <dbReference type="NCBI Taxonomy" id="1071378"/>
    <lineage>
        <taxon>Eukaryota</taxon>
        <taxon>Fungi</taxon>
        <taxon>Dikarya</taxon>
        <taxon>Ascomycota</taxon>
        <taxon>Saccharomycotina</taxon>
        <taxon>Saccharomycetes</taxon>
        <taxon>Saccharomycetales</taxon>
        <taxon>Saccharomycetaceae</taxon>
        <taxon>Naumovozyma</taxon>
    </lineage>
</organism>
<dbReference type="RefSeq" id="XP_003671437.1">
    <property type="nucleotide sequence ID" value="XM_003671389.1"/>
</dbReference>
<dbReference type="GO" id="GO:0045947">
    <property type="term" value="P:negative regulation of translational initiation"/>
    <property type="evidence" value="ECO:0007669"/>
    <property type="project" value="EnsemblFungi"/>
</dbReference>
<keyword evidence="6" id="KW-1185">Reference proteome</keyword>
<dbReference type="InterPro" id="IPR035979">
    <property type="entry name" value="RBD_domain_sf"/>
</dbReference>
<evidence type="ECO:0000259" key="4">
    <source>
        <dbReference type="PROSITE" id="PS50102"/>
    </source>
</evidence>
<dbReference type="OrthoDB" id="439808at2759"/>
<dbReference type="OMA" id="FFSKRMN"/>
<dbReference type="EMBL" id="HE580274">
    <property type="protein sequence ID" value="CCD26194.1"/>
    <property type="molecule type" value="Genomic_DNA"/>
</dbReference>
<evidence type="ECO:0000256" key="2">
    <source>
        <dbReference type="PROSITE-ProRule" id="PRU00176"/>
    </source>
</evidence>
<feature type="region of interest" description="Disordered" evidence="3">
    <location>
        <begin position="272"/>
        <end position="300"/>
    </location>
</feature>
<evidence type="ECO:0000313" key="6">
    <source>
        <dbReference type="Proteomes" id="UP000000689"/>
    </source>
</evidence>
<dbReference type="GO" id="GO:0005730">
    <property type="term" value="C:nucleolus"/>
    <property type="evidence" value="ECO:0007669"/>
    <property type="project" value="EnsemblFungi"/>
</dbReference>
<dbReference type="GO" id="GO:0048027">
    <property type="term" value="F:mRNA 5'-UTR binding"/>
    <property type="evidence" value="ECO:0007669"/>
    <property type="project" value="EnsemblFungi"/>
</dbReference>
<dbReference type="GO" id="GO:0032055">
    <property type="term" value="P:negative regulation of translation in response to stress"/>
    <property type="evidence" value="ECO:0007669"/>
    <property type="project" value="EnsemblFungi"/>
</dbReference>
<dbReference type="SMART" id="SM00360">
    <property type="entry name" value="RRM"/>
    <property type="match status" value="2"/>
</dbReference>
<dbReference type="HOGENOM" id="CLU_068713_0_0_1"/>
<dbReference type="SUPFAM" id="SSF54928">
    <property type="entry name" value="RNA-binding domain, RBD"/>
    <property type="match status" value="2"/>
</dbReference>
<dbReference type="GeneID" id="11495725"/>
<dbReference type="CDD" id="cd00590">
    <property type="entry name" value="RRM_SF"/>
    <property type="match status" value="1"/>
</dbReference>
<evidence type="ECO:0000313" key="5">
    <source>
        <dbReference type="EMBL" id="CCD26194.1"/>
    </source>
</evidence>
<reference evidence="5 6" key="1">
    <citation type="journal article" date="2011" name="Proc. Natl. Acad. Sci. U.S.A.">
        <title>Evolutionary erosion of yeast sex chromosomes by mating-type switching accidents.</title>
        <authorList>
            <person name="Gordon J.L."/>
            <person name="Armisen D."/>
            <person name="Proux-Wera E."/>
            <person name="Oheigeartaigh S.S."/>
            <person name="Byrne K.P."/>
            <person name="Wolfe K.H."/>
        </authorList>
    </citation>
    <scope>NUCLEOTIDE SEQUENCE [LARGE SCALE GENOMIC DNA]</scope>
    <source>
        <strain evidence="6">ATCC 10597 / BCRC 20456 / CBS 421 / NBRC 0211 / NRRL Y-12639</strain>
    </source>
</reference>
<dbReference type="Proteomes" id="UP000000689">
    <property type="component" value="Chromosome 8"/>
</dbReference>
<dbReference type="InterPro" id="IPR050374">
    <property type="entry name" value="RRT5_SRSF_SR"/>
</dbReference>
<dbReference type="Gene3D" id="3.30.70.330">
    <property type="match status" value="2"/>
</dbReference>
<feature type="domain" description="RRM" evidence="4">
    <location>
        <begin position="29"/>
        <end position="112"/>
    </location>
</feature>
<dbReference type="Pfam" id="PF00076">
    <property type="entry name" value="RRM_1"/>
    <property type="match status" value="1"/>
</dbReference>
<evidence type="ECO:0000256" key="1">
    <source>
        <dbReference type="ARBA" id="ARBA00022884"/>
    </source>
</evidence>
<dbReference type="KEGG" id="ndi:NDAI_0H00200"/>
<feature type="domain" description="RRM" evidence="4">
    <location>
        <begin position="179"/>
        <end position="267"/>
    </location>
</feature>
<gene>
    <name evidence="5" type="primary">NDAI0H00200</name>
    <name evidence="5" type="ordered locus">NDAI_0H00200</name>
</gene>
<dbReference type="AlphaFoldDB" id="G0WEI3"/>
<dbReference type="PANTHER" id="PTHR23003:SF56">
    <property type="entry name" value="RIBONUCLEOPROTEIN 1-RELATED"/>
    <property type="match status" value="1"/>
</dbReference>
<dbReference type="InterPro" id="IPR012677">
    <property type="entry name" value="Nucleotide-bd_a/b_plait_sf"/>
</dbReference>
<protein>
    <recommendedName>
        <fullName evidence="4">RRM domain-containing protein</fullName>
    </recommendedName>
</protein>
<dbReference type="PROSITE" id="PS50102">
    <property type="entry name" value="RRM"/>
    <property type="match status" value="2"/>
</dbReference>
<dbReference type="eggNOG" id="ENOG502QTE4">
    <property type="taxonomic scope" value="Eukaryota"/>
</dbReference>
<keyword evidence="1 2" id="KW-0694">RNA-binding</keyword>
<proteinExistence type="predicted"/>
<dbReference type="InterPro" id="IPR000504">
    <property type="entry name" value="RRM_dom"/>
</dbReference>
<name>G0WEI3_NAUDC</name>
<sequence>MSETKEQQQPIEETENVDVQPRRVINPATTIFVGNVAHEATVEDLENVFKDEFGSVEIDLPNKEHHNKAGHAPASKHALVIFPQEIDYDAIKAKYDTTVIHEREIHIKRAKTADQLRNFASQRGGYRGNFRGGRAGFRGGLRGGRGGSFRGGRGGFRGGRGGFGIREKDTLDEMERSKDTLYVNNLPYSATAIEIAELFGTKPELIVLPKRRMRDEATGKLFMSDTLNRGIAFVTFEGLTSDIADKRDELQGRTLQDRELVIDVAVVKPKLEEESKGSAEDSEEQKNAEEEKEKVENEEQ</sequence>
<dbReference type="GO" id="GO:0031370">
    <property type="term" value="F:eukaryotic initiation factor 4G binding"/>
    <property type="evidence" value="ECO:0007669"/>
    <property type="project" value="EnsemblFungi"/>
</dbReference>
<dbReference type="PANTHER" id="PTHR23003">
    <property type="entry name" value="RNA RECOGNITION MOTIF RRM DOMAIN CONTAINING PROTEIN"/>
    <property type="match status" value="1"/>
</dbReference>
<dbReference type="STRING" id="1071378.G0WEI3"/>